<dbReference type="AlphaFoldDB" id="A0A371P1R5"/>
<dbReference type="OrthoDB" id="3744215at2"/>
<gene>
    <name evidence="1" type="ORF">DX116_11985</name>
</gene>
<sequence length="240" mass="25684">MLHIAWSTGDRDGEATLAQGAAFILARRMNLPAQQPVVAETIDGSAYVFVRLPYVSDPALVVTATASQPVVHRGQRDNGAIVEVTTPQGGSTTPAPGQKVSLTDSGSRIELRFPDLTFSAVVTFDLPDLPDGSGTVQLGVDSLQHDDVWLIGAIAVALSPDHGVVAHADLKRAFALWRGADEHSDGAFDRNVLRPALASRGIEAGPRMNKIVLLVERCRRTAEFPARVLDDVRHRLSTLG</sequence>
<accession>A0A371P1R5</accession>
<keyword evidence="2" id="KW-1185">Reference proteome</keyword>
<evidence type="ECO:0000313" key="1">
    <source>
        <dbReference type="EMBL" id="REK69904.1"/>
    </source>
</evidence>
<comment type="caution">
    <text evidence="1">The sequence shown here is derived from an EMBL/GenBank/DDBJ whole genome shotgun (WGS) entry which is preliminary data.</text>
</comment>
<protein>
    <submittedName>
        <fullName evidence="1">Uncharacterized protein</fullName>
    </submittedName>
</protein>
<dbReference type="EMBL" id="QUBR01000002">
    <property type="protein sequence ID" value="REK69904.1"/>
    <property type="molecule type" value="Genomic_DNA"/>
</dbReference>
<dbReference type="RefSeq" id="WP_119704502.1">
    <property type="nucleotide sequence ID" value="NZ_JBHSOI010000002.1"/>
</dbReference>
<organism evidence="1 2">
    <name type="scientific">Aeromicrobium endophyticum</name>
    <dbReference type="NCBI Taxonomy" id="2292704"/>
    <lineage>
        <taxon>Bacteria</taxon>
        <taxon>Bacillati</taxon>
        <taxon>Actinomycetota</taxon>
        <taxon>Actinomycetes</taxon>
        <taxon>Propionibacteriales</taxon>
        <taxon>Nocardioidaceae</taxon>
        <taxon>Aeromicrobium</taxon>
    </lineage>
</organism>
<reference evidence="1 2" key="1">
    <citation type="submission" date="2018-08" db="EMBL/GenBank/DDBJ databases">
        <title>Aeromicrobium sp. M2KJ-4, whole genome shotgun sequence.</title>
        <authorList>
            <person name="Tuo L."/>
        </authorList>
    </citation>
    <scope>NUCLEOTIDE SEQUENCE [LARGE SCALE GENOMIC DNA]</scope>
    <source>
        <strain evidence="1 2">M2KJ-4</strain>
    </source>
</reference>
<proteinExistence type="predicted"/>
<evidence type="ECO:0000313" key="2">
    <source>
        <dbReference type="Proteomes" id="UP000265581"/>
    </source>
</evidence>
<name>A0A371P1R5_9ACTN</name>
<dbReference type="Proteomes" id="UP000265581">
    <property type="component" value="Unassembled WGS sequence"/>
</dbReference>